<keyword evidence="2 6" id="KW-0378">Hydrolase</keyword>
<dbReference type="InParanoid" id="A0A5C3PBJ7"/>
<gene>
    <name evidence="6" type="ORF">K466DRAFT_523151</name>
</gene>
<keyword evidence="3" id="KW-0326">Glycosidase</keyword>
<feature type="chain" id="PRO_5022913045" evidence="4">
    <location>
        <begin position="19"/>
        <end position="279"/>
    </location>
</feature>
<dbReference type="GO" id="GO:0004553">
    <property type="term" value="F:hydrolase activity, hydrolyzing O-glycosyl compounds"/>
    <property type="evidence" value="ECO:0007669"/>
    <property type="project" value="InterPro"/>
</dbReference>
<accession>A0A5C3PBJ7</accession>
<feature type="domain" description="GH16" evidence="5">
    <location>
        <begin position="55"/>
        <end position="268"/>
    </location>
</feature>
<dbReference type="InterPro" id="IPR050546">
    <property type="entry name" value="Glycosyl_Hydrlase_16"/>
</dbReference>
<reference evidence="6 7" key="1">
    <citation type="journal article" date="2019" name="Nat. Ecol. Evol.">
        <title>Megaphylogeny resolves global patterns of mushroom evolution.</title>
        <authorList>
            <person name="Varga T."/>
            <person name="Krizsan K."/>
            <person name="Foldi C."/>
            <person name="Dima B."/>
            <person name="Sanchez-Garcia M."/>
            <person name="Sanchez-Ramirez S."/>
            <person name="Szollosi G.J."/>
            <person name="Szarkandi J.G."/>
            <person name="Papp V."/>
            <person name="Albert L."/>
            <person name="Andreopoulos W."/>
            <person name="Angelini C."/>
            <person name="Antonin V."/>
            <person name="Barry K.W."/>
            <person name="Bougher N.L."/>
            <person name="Buchanan P."/>
            <person name="Buyck B."/>
            <person name="Bense V."/>
            <person name="Catcheside P."/>
            <person name="Chovatia M."/>
            <person name="Cooper J."/>
            <person name="Damon W."/>
            <person name="Desjardin D."/>
            <person name="Finy P."/>
            <person name="Geml J."/>
            <person name="Haridas S."/>
            <person name="Hughes K."/>
            <person name="Justo A."/>
            <person name="Karasinski D."/>
            <person name="Kautmanova I."/>
            <person name="Kiss B."/>
            <person name="Kocsube S."/>
            <person name="Kotiranta H."/>
            <person name="LaButti K.M."/>
            <person name="Lechner B.E."/>
            <person name="Liimatainen K."/>
            <person name="Lipzen A."/>
            <person name="Lukacs Z."/>
            <person name="Mihaltcheva S."/>
            <person name="Morgado L.N."/>
            <person name="Niskanen T."/>
            <person name="Noordeloos M.E."/>
            <person name="Ohm R.A."/>
            <person name="Ortiz-Santana B."/>
            <person name="Ovrebo C."/>
            <person name="Racz N."/>
            <person name="Riley R."/>
            <person name="Savchenko A."/>
            <person name="Shiryaev A."/>
            <person name="Soop K."/>
            <person name="Spirin V."/>
            <person name="Szebenyi C."/>
            <person name="Tomsovsky M."/>
            <person name="Tulloss R.E."/>
            <person name="Uehling J."/>
            <person name="Grigoriev I.V."/>
            <person name="Vagvolgyi C."/>
            <person name="Papp T."/>
            <person name="Martin F.M."/>
            <person name="Miettinen O."/>
            <person name="Hibbett D.S."/>
            <person name="Nagy L.G."/>
        </authorList>
    </citation>
    <scope>NUCLEOTIDE SEQUENCE [LARGE SCALE GENOMIC DNA]</scope>
    <source>
        <strain evidence="6 7">HHB13444</strain>
    </source>
</reference>
<dbReference type="PANTHER" id="PTHR10963">
    <property type="entry name" value="GLYCOSYL HYDROLASE-RELATED"/>
    <property type="match status" value="1"/>
</dbReference>
<proteinExistence type="predicted"/>
<dbReference type="Proteomes" id="UP000308197">
    <property type="component" value="Unassembled WGS sequence"/>
</dbReference>
<dbReference type="InterPro" id="IPR013320">
    <property type="entry name" value="ConA-like_dom_sf"/>
</dbReference>
<evidence type="ECO:0000256" key="4">
    <source>
        <dbReference type="SAM" id="SignalP"/>
    </source>
</evidence>
<evidence type="ECO:0000313" key="7">
    <source>
        <dbReference type="Proteomes" id="UP000308197"/>
    </source>
</evidence>
<dbReference type="EMBL" id="ML211172">
    <property type="protein sequence ID" value="TFK87026.1"/>
    <property type="molecule type" value="Genomic_DNA"/>
</dbReference>
<evidence type="ECO:0000313" key="6">
    <source>
        <dbReference type="EMBL" id="TFK87026.1"/>
    </source>
</evidence>
<dbReference type="AlphaFoldDB" id="A0A5C3PBJ7"/>
<dbReference type="InterPro" id="IPR000757">
    <property type="entry name" value="Beta-glucanase-like"/>
</dbReference>
<dbReference type="GO" id="GO:0031505">
    <property type="term" value="P:fungal-type cell wall organization"/>
    <property type="evidence" value="ECO:0007669"/>
    <property type="project" value="TreeGrafter"/>
</dbReference>
<keyword evidence="7" id="KW-1185">Reference proteome</keyword>
<protein>
    <submittedName>
        <fullName evidence="6">Glycoside hydrolase family 16 protein</fullName>
    </submittedName>
</protein>
<dbReference type="PANTHER" id="PTHR10963:SF22">
    <property type="entry name" value="GLYCOSIDASE CRH2-RELATED"/>
    <property type="match status" value="1"/>
</dbReference>
<organism evidence="6 7">
    <name type="scientific">Polyporus arcularius HHB13444</name>
    <dbReference type="NCBI Taxonomy" id="1314778"/>
    <lineage>
        <taxon>Eukaryota</taxon>
        <taxon>Fungi</taxon>
        <taxon>Dikarya</taxon>
        <taxon>Basidiomycota</taxon>
        <taxon>Agaricomycotina</taxon>
        <taxon>Agaricomycetes</taxon>
        <taxon>Polyporales</taxon>
        <taxon>Polyporaceae</taxon>
        <taxon>Polyporus</taxon>
    </lineage>
</organism>
<sequence>MASIKTFLFLTLAGVAVAVTTPARWHLRDLQHLPRAHDSGSGSHCTPFAMTFDSSTSASAFKRDFDPLSPPGSYSLDSDGLKLFLDKPDGKIARKGHTNTRVADGATFNSTFTVRYAKVTYALSGPAVPGVVTAAILLAPERDEIDMELLGGDASHWQTNVFAPAPSEDQPLYGAFSSVQNYPHSPKSVASTHSYEIDWSPDRIVWSVDGSQVRTLLKADTMKNGALHYPSHPSRLQFGIWDASDQEGTSEWAHGPIDWDTAPKRMAAVFTSVQVECPY</sequence>
<evidence type="ECO:0000259" key="5">
    <source>
        <dbReference type="PROSITE" id="PS51762"/>
    </source>
</evidence>
<dbReference type="GO" id="GO:0009277">
    <property type="term" value="C:fungal-type cell wall"/>
    <property type="evidence" value="ECO:0007669"/>
    <property type="project" value="TreeGrafter"/>
</dbReference>
<dbReference type="Gene3D" id="2.60.120.200">
    <property type="match status" value="1"/>
</dbReference>
<evidence type="ECO:0000256" key="3">
    <source>
        <dbReference type="ARBA" id="ARBA00023295"/>
    </source>
</evidence>
<name>A0A5C3PBJ7_9APHY</name>
<evidence type="ECO:0000256" key="2">
    <source>
        <dbReference type="ARBA" id="ARBA00022801"/>
    </source>
</evidence>
<feature type="signal peptide" evidence="4">
    <location>
        <begin position="1"/>
        <end position="18"/>
    </location>
</feature>
<dbReference type="GO" id="GO:0005975">
    <property type="term" value="P:carbohydrate metabolic process"/>
    <property type="evidence" value="ECO:0007669"/>
    <property type="project" value="InterPro"/>
</dbReference>
<dbReference type="SUPFAM" id="SSF49899">
    <property type="entry name" value="Concanavalin A-like lectins/glucanases"/>
    <property type="match status" value="1"/>
</dbReference>
<keyword evidence="1 4" id="KW-0732">Signal</keyword>
<dbReference type="STRING" id="1314778.A0A5C3PBJ7"/>
<dbReference type="PROSITE" id="PS51762">
    <property type="entry name" value="GH16_2"/>
    <property type="match status" value="1"/>
</dbReference>
<evidence type="ECO:0000256" key="1">
    <source>
        <dbReference type="ARBA" id="ARBA00022729"/>
    </source>
</evidence>
<dbReference type="Pfam" id="PF00722">
    <property type="entry name" value="Glyco_hydro_16"/>
    <property type="match status" value="1"/>
</dbReference>
<dbReference type="GO" id="GO:0016757">
    <property type="term" value="F:glycosyltransferase activity"/>
    <property type="evidence" value="ECO:0007669"/>
    <property type="project" value="TreeGrafter"/>
</dbReference>